<dbReference type="Pfam" id="PF02627">
    <property type="entry name" value="CMD"/>
    <property type="match status" value="1"/>
</dbReference>
<gene>
    <name evidence="2" type="ORF">AZF00_02480</name>
</gene>
<reference evidence="2 3" key="1">
    <citation type="submission" date="2015-12" db="EMBL/GenBank/DDBJ databases">
        <authorList>
            <person name="Shamseldin A."/>
            <person name="Moawad H."/>
            <person name="Abd El-Rahim W.M."/>
            <person name="Sadowsky M.J."/>
        </authorList>
    </citation>
    <scope>NUCLEOTIDE SEQUENCE [LARGE SCALE GENOMIC DNA]</scope>
    <source>
        <strain evidence="2 3">SM2</strain>
    </source>
</reference>
<evidence type="ECO:0000313" key="2">
    <source>
        <dbReference type="EMBL" id="AMO67234.1"/>
    </source>
</evidence>
<organism evidence="2 3">
    <name type="scientific">Zhongshania aliphaticivorans</name>
    <dbReference type="NCBI Taxonomy" id="1470434"/>
    <lineage>
        <taxon>Bacteria</taxon>
        <taxon>Pseudomonadati</taxon>
        <taxon>Pseudomonadota</taxon>
        <taxon>Gammaproteobacteria</taxon>
        <taxon>Cellvibrionales</taxon>
        <taxon>Spongiibacteraceae</taxon>
        <taxon>Zhongshania</taxon>
    </lineage>
</organism>
<evidence type="ECO:0000259" key="1">
    <source>
        <dbReference type="Pfam" id="PF02627"/>
    </source>
</evidence>
<sequence>MSIEDRNAGELIRREVMGSAHVDTSLGNASDFDMPLQEAAMEHAWGGVWTREGIDRKTRSIVTVSMLIALQAHGELKGHVRGALNNGVSPEEIREIVMHAAAYCGYPAALSAMRVAREVIDTYGA</sequence>
<dbReference type="PANTHER" id="PTHR33570:SF2">
    <property type="entry name" value="CARBOXYMUCONOLACTONE DECARBOXYLASE-LIKE DOMAIN-CONTAINING PROTEIN"/>
    <property type="match status" value="1"/>
</dbReference>
<accession>A0A127M1Y5</accession>
<dbReference type="AlphaFoldDB" id="A0A127M1Y5"/>
<feature type="domain" description="Carboxymuconolactone decarboxylase-like" evidence="1">
    <location>
        <begin position="36"/>
        <end position="118"/>
    </location>
</feature>
<dbReference type="InterPro" id="IPR029032">
    <property type="entry name" value="AhpD-like"/>
</dbReference>
<dbReference type="InterPro" id="IPR052512">
    <property type="entry name" value="4CMD/NDH-1_regulator"/>
</dbReference>
<dbReference type="Proteomes" id="UP000074119">
    <property type="component" value="Chromosome"/>
</dbReference>
<evidence type="ECO:0000313" key="3">
    <source>
        <dbReference type="Proteomes" id="UP000074119"/>
    </source>
</evidence>
<proteinExistence type="predicted"/>
<dbReference type="KEGG" id="zal:AZF00_02480"/>
<dbReference type="EMBL" id="CP014544">
    <property type="protein sequence ID" value="AMO67234.1"/>
    <property type="molecule type" value="Genomic_DNA"/>
</dbReference>
<dbReference type="GO" id="GO:0051920">
    <property type="term" value="F:peroxiredoxin activity"/>
    <property type="evidence" value="ECO:0007669"/>
    <property type="project" value="InterPro"/>
</dbReference>
<dbReference type="SUPFAM" id="SSF69118">
    <property type="entry name" value="AhpD-like"/>
    <property type="match status" value="1"/>
</dbReference>
<name>A0A127M1Y5_9GAMM</name>
<dbReference type="RefSeq" id="WP_008248183.1">
    <property type="nucleotide sequence ID" value="NZ_CP014544.1"/>
</dbReference>
<dbReference type="Gene3D" id="1.20.1290.10">
    <property type="entry name" value="AhpD-like"/>
    <property type="match status" value="1"/>
</dbReference>
<protein>
    <submittedName>
        <fullName evidence="2">4-carboxymuconolactone decarboxylase</fullName>
    </submittedName>
</protein>
<dbReference type="InterPro" id="IPR003779">
    <property type="entry name" value="CMD-like"/>
</dbReference>
<dbReference type="PANTHER" id="PTHR33570">
    <property type="entry name" value="4-CARBOXYMUCONOLACTONE DECARBOXYLASE FAMILY PROTEIN"/>
    <property type="match status" value="1"/>
</dbReference>
<dbReference type="STRING" id="1470434.AZF00_02480"/>